<feature type="region of interest" description="Disordered" evidence="1">
    <location>
        <begin position="257"/>
        <end position="301"/>
    </location>
</feature>
<comment type="caution">
    <text evidence="2">The sequence shown here is derived from an EMBL/GenBank/DDBJ whole genome shotgun (WGS) entry which is preliminary data.</text>
</comment>
<organism evidence="2 3">
    <name type="scientific">Brassica cretica</name>
    <name type="common">Mustard</name>
    <dbReference type="NCBI Taxonomy" id="69181"/>
    <lineage>
        <taxon>Eukaryota</taxon>
        <taxon>Viridiplantae</taxon>
        <taxon>Streptophyta</taxon>
        <taxon>Embryophyta</taxon>
        <taxon>Tracheophyta</taxon>
        <taxon>Spermatophyta</taxon>
        <taxon>Magnoliopsida</taxon>
        <taxon>eudicotyledons</taxon>
        <taxon>Gunneridae</taxon>
        <taxon>Pentapetalae</taxon>
        <taxon>rosids</taxon>
        <taxon>malvids</taxon>
        <taxon>Brassicales</taxon>
        <taxon>Brassicaceae</taxon>
        <taxon>Brassiceae</taxon>
        <taxon>Brassica</taxon>
    </lineage>
</organism>
<dbReference type="EMBL" id="QGKX02001521">
    <property type="protein sequence ID" value="KAF3506586.1"/>
    <property type="molecule type" value="Genomic_DNA"/>
</dbReference>
<reference evidence="2" key="1">
    <citation type="submission" date="2019-12" db="EMBL/GenBank/DDBJ databases">
        <title>Genome sequencing and annotation of Brassica cretica.</title>
        <authorList>
            <person name="Studholme D.J."/>
            <person name="Sarris P."/>
        </authorList>
    </citation>
    <scope>NUCLEOTIDE SEQUENCE</scope>
    <source>
        <strain evidence="2">PFS-109/04</strain>
        <tissue evidence="2">Leaf</tissue>
    </source>
</reference>
<proteinExistence type="predicted"/>
<protein>
    <submittedName>
        <fullName evidence="2">Uncharacterized protein</fullName>
    </submittedName>
</protein>
<dbReference type="AlphaFoldDB" id="A0A8S9NS37"/>
<accession>A0A8S9NS37</accession>
<name>A0A8S9NS37_BRACR</name>
<evidence type="ECO:0000256" key="1">
    <source>
        <dbReference type="SAM" id="MobiDB-lite"/>
    </source>
</evidence>
<sequence length="431" mass="48176">MVDLSICCSEHDVSRCFSEHGGTLLMSWRSWPEPGFIGYKPVDDEDGLLGAKPCLGGCRIGKLWLWKSFPSSLGRSYVLEYFLFLSDLGRFLPVQADYLIKGRFSFILKQDKSLGLEAGGWRQRLRPGGGIWPEQMVDLSICCSEHDVSRCFSEHGGTLLMSWRSWPEPGFIGYKPVDDEDGLLGAKPCLGGCRIGKLWLWKSFPSSLGRSYVLEYFLFLSDLGRFLPVQADYLIKGRFSFILKQDKSLGLEAGGWRQRLRPGGRNPEPGDRNPESGGRNPEPGVISSWNISPQQTSARSPSHPTFLSIVLGCTCARSKRIHSLIGDVWPGEWAIILDSIQTRGLDQDLVNALRTDIAVAQDQVESDFSLHFLRFSGSMNRVEECMGQDPGILRGRILARLRIRGMRSFNTTQRPKLRILMLDPVGLASAS</sequence>
<evidence type="ECO:0000313" key="3">
    <source>
        <dbReference type="Proteomes" id="UP000712600"/>
    </source>
</evidence>
<feature type="compositionally biased region" description="Polar residues" evidence="1">
    <location>
        <begin position="287"/>
        <end position="301"/>
    </location>
</feature>
<gene>
    <name evidence="2" type="ORF">F2Q69_00006090</name>
</gene>
<dbReference type="Proteomes" id="UP000712600">
    <property type="component" value="Unassembled WGS sequence"/>
</dbReference>
<evidence type="ECO:0000313" key="2">
    <source>
        <dbReference type="EMBL" id="KAF3506586.1"/>
    </source>
</evidence>